<feature type="transmembrane region" description="Helical" evidence="5">
    <location>
        <begin position="166"/>
        <end position="188"/>
    </location>
</feature>
<feature type="transmembrane region" description="Helical" evidence="5">
    <location>
        <begin position="257"/>
        <end position="278"/>
    </location>
</feature>
<dbReference type="InterPro" id="IPR036259">
    <property type="entry name" value="MFS_trans_sf"/>
</dbReference>
<evidence type="ECO:0000256" key="5">
    <source>
        <dbReference type="SAM" id="Phobius"/>
    </source>
</evidence>
<dbReference type="RefSeq" id="WP_029379888.1">
    <property type="nucleotide sequence ID" value="NZ_AJLO02000024.1"/>
</dbReference>
<comment type="subcellular location">
    <subcellularLocation>
        <location evidence="1">Membrane</location>
        <topology evidence="1">Multi-pass membrane protein</topology>
    </subcellularLocation>
</comment>
<feature type="transmembrane region" description="Helical" evidence="5">
    <location>
        <begin position="45"/>
        <end position="65"/>
    </location>
</feature>
<dbReference type="Gene3D" id="1.20.1250.20">
    <property type="entry name" value="MFS general substrate transporter like domains"/>
    <property type="match status" value="1"/>
</dbReference>
<dbReference type="Gene3D" id="1.20.1720.10">
    <property type="entry name" value="Multidrug resistance protein D"/>
    <property type="match status" value="1"/>
</dbReference>
<keyword evidence="3 5" id="KW-1133">Transmembrane helix</keyword>
<dbReference type="InterPro" id="IPR020846">
    <property type="entry name" value="MFS_dom"/>
</dbReference>
<reference evidence="7 8" key="1">
    <citation type="journal article" date="2012" name="J. Bacteriol.">
        <title>Genome sequence of a novel nicotine-degrading strain, Pseudomonas geniculata N1.</title>
        <authorList>
            <person name="Tang H."/>
            <person name="Yu H."/>
            <person name="Tai C."/>
            <person name="Huang K."/>
            <person name="Liu Y."/>
            <person name="Wang L."/>
            <person name="Yao Y."/>
            <person name="Wu G."/>
            <person name="Xu P."/>
        </authorList>
    </citation>
    <scope>NUCLEOTIDE SEQUENCE [LARGE SCALE GENOMIC DNA]</scope>
    <source>
        <strain evidence="7 8">N1</strain>
    </source>
</reference>
<dbReference type="SUPFAM" id="SSF103473">
    <property type="entry name" value="MFS general substrate transporter"/>
    <property type="match status" value="1"/>
</dbReference>
<feature type="transmembrane region" description="Helical" evidence="5">
    <location>
        <begin position="133"/>
        <end position="154"/>
    </location>
</feature>
<evidence type="ECO:0000313" key="7">
    <source>
        <dbReference type="EMBL" id="KOE99037.1"/>
    </source>
</evidence>
<evidence type="ECO:0000256" key="4">
    <source>
        <dbReference type="ARBA" id="ARBA00023136"/>
    </source>
</evidence>
<feature type="transmembrane region" description="Helical" evidence="5">
    <location>
        <begin position="450"/>
        <end position="470"/>
    </location>
</feature>
<name>A0A0L8A9J6_9GAMM</name>
<evidence type="ECO:0000256" key="1">
    <source>
        <dbReference type="ARBA" id="ARBA00004141"/>
    </source>
</evidence>
<evidence type="ECO:0000256" key="3">
    <source>
        <dbReference type="ARBA" id="ARBA00022989"/>
    </source>
</evidence>
<dbReference type="GO" id="GO:0022857">
    <property type="term" value="F:transmembrane transporter activity"/>
    <property type="evidence" value="ECO:0007669"/>
    <property type="project" value="InterPro"/>
</dbReference>
<dbReference type="GO" id="GO:0005886">
    <property type="term" value="C:plasma membrane"/>
    <property type="evidence" value="ECO:0007669"/>
    <property type="project" value="TreeGrafter"/>
</dbReference>
<organism evidence="7 8">
    <name type="scientific">Stenotrophomonas geniculata N1</name>
    <dbReference type="NCBI Taxonomy" id="1167641"/>
    <lineage>
        <taxon>Bacteria</taxon>
        <taxon>Pseudomonadati</taxon>
        <taxon>Pseudomonadota</taxon>
        <taxon>Gammaproteobacteria</taxon>
        <taxon>Lysobacterales</taxon>
        <taxon>Lysobacteraceae</taxon>
        <taxon>Stenotrophomonas</taxon>
    </lineage>
</organism>
<feature type="transmembrane region" description="Helical" evidence="5">
    <location>
        <begin position="324"/>
        <end position="343"/>
    </location>
</feature>
<dbReference type="PRINTS" id="PR01036">
    <property type="entry name" value="TCRTETB"/>
</dbReference>
<dbReference type="Proteomes" id="UP000036890">
    <property type="component" value="Unassembled WGS sequence"/>
</dbReference>
<feature type="transmembrane region" description="Helical" evidence="5">
    <location>
        <begin position="384"/>
        <end position="406"/>
    </location>
</feature>
<feature type="transmembrane region" description="Helical" evidence="5">
    <location>
        <begin position="290"/>
        <end position="312"/>
    </location>
</feature>
<dbReference type="Pfam" id="PF07690">
    <property type="entry name" value="MFS_1"/>
    <property type="match status" value="1"/>
</dbReference>
<feature type="transmembrane region" description="Helical" evidence="5">
    <location>
        <begin position="355"/>
        <end position="378"/>
    </location>
</feature>
<dbReference type="PANTHER" id="PTHR23501:SF154">
    <property type="entry name" value="MULTIDRUG-EFFLUX TRANSPORTER RV1634-RELATED"/>
    <property type="match status" value="1"/>
</dbReference>
<feature type="transmembrane region" description="Helical" evidence="5">
    <location>
        <begin position="194"/>
        <end position="212"/>
    </location>
</feature>
<evidence type="ECO:0000259" key="6">
    <source>
        <dbReference type="PROSITE" id="PS50850"/>
    </source>
</evidence>
<evidence type="ECO:0000313" key="8">
    <source>
        <dbReference type="Proteomes" id="UP000036890"/>
    </source>
</evidence>
<dbReference type="AlphaFoldDB" id="A0A0L8A9J6"/>
<accession>A0A0L8A9J6</accession>
<feature type="transmembrane region" description="Helical" evidence="5">
    <location>
        <begin position="77"/>
        <end position="97"/>
    </location>
</feature>
<dbReference type="EMBL" id="AJLO02000024">
    <property type="protein sequence ID" value="KOE99037.1"/>
    <property type="molecule type" value="Genomic_DNA"/>
</dbReference>
<keyword evidence="2 5" id="KW-0812">Transmembrane</keyword>
<dbReference type="PANTHER" id="PTHR23501">
    <property type="entry name" value="MAJOR FACILITATOR SUPERFAMILY"/>
    <property type="match status" value="1"/>
</dbReference>
<keyword evidence="4 5" id="KW-0472">Membrane</keyword>
<feature type="transmembrane region" description="Helical" evidence="5">
    <location>
        <begin position="426"/>
        <end position="444"/>
    </location>
</feature>
<sequence length="473" mass="49288">MLLSSPPVDKRGPHPTCMSPTVSPADAVVQADTSILSPRYRATTLGMVALVALHAFEALAVAAAMPTVAVALDGLRLYALAFGGTLATSVIGMTLAGRWADCHGPARPLWYGLASFVLGLLLAGFAMRMGMLVAGRLLQGLGAGAISVSLYVMVGRSYPEHLRPKVFAAFSAGWVVPSMVGPALSGLIVQHLGWRWVFLAVPLLAIPAALLLRPALTRMQPTDGGLANDGRGNVVRWASGASLAALLLYFGGQQQGLPALLCIGVAMLGLLFCVHRLLPPGTLILRRGLPSVIALRGVAAAAFFACEAYLPLLLQRERGLSPSWAGAVLSLGALGWFAGSWLQGHQQRGWSRQQLLRVGTTMMTVGIAATLAVLFNVVPLPVSLLGWAVTGFGMGMIYASLSVLTLSLSAPQEQGTNTSALQLSEALSVTTALAVSGALFALFVQSAPHTGYALCLAITFGLALLATVIARRV</sequence>
<evidence type="ECO:0000256" key="2">
    <source>
        <dbReference type="ARBA" id="ARBA00022692"/>
    </source>
</evidence>
<feature type="transmembrane region" description="Helical" evidence="5">
    <location>
        <begin position="233"/>
        <end position="251"/>
    </location>
</feature>
<dbReference type="InterPro" id="IPR011701">
    <property type="entry name" value="MFS"/>
</dbReference>
<comment type="caution">
    <text evidence="7">The sequence shown here is derived from an EMBL/GenBank/DDBJ whole genome shotgun (WGS) entry which is preliminary data.</text>
</comment>
<feature type="domain" description="Major facilitator superfamily (MFS) profile" evidence="6">
    <location>
        <begin position="43"/>
        <end position="473"/>
    </location>
</feature>
<dbReference type="OrthoDB" id="9807274at2"/>
<proteinExistence type="predicted"/>
<feature type="transmembrane region" description="Helical" evidence="5">
    <location>
        <begin position="109"/>
        <end position="127"/>
    </location>
</feature>
<protein>
    <submittedName>
        <fullName evidence="7">MFS transporter</fullName>
    </submittedName>
</protein>
<dbReference type="PROSITE" id="PS50850">
    <property type="entry name" value="MFS"/>
    <property type="match status" value="1"/>
</dbReference>
<gene>
    <name evidence="7" type="ORF">W7K_11635</name>
</gene>